<organism evidence="7">
    <name type="scientific">Levilinea saccharolytica</name>
    <dbReference type="NCBI Taxonomy" id="229921"/>
    <lineage>
        <taxon>Bacteria</taxon>
        <taxon>Bacillati</taxon>
        <taxon>Chloroflexota</taxon>
        <taxon>Anaerolineae</taxon>
        <taxon>Anaerolineales</taxon>
        <taxon>Anaerolineaceae</taxon>
        <taxon>Levilinea</taxon>
    </lineage>
</organism>
<feature type="transmembrane region" description="Helical" evidence="6">
    <location>
        <begin position="229"/>
        <end position="246"/>
    </location>
</feature>
<dbReference type="Proteomes" id="UP000050501">
    <property type="component" value="Unassembled WGS sequence"/>
</dbReference>
<feature type="transmembrane region" description="Helical" evidence="6">
    <location>
        <begin position="143"/>
        <end position="164"/>
    </location>
</feature>
<feature type="transmembrane region" description="Helical" evidence="6">
    <location>
        <begin position="295"/>
        <end position="313"/>
    </location>
</feature>
<comment type="subcellular location">
    <subcellularLocation>
        <location evidence="1">Membrane</location>
        <topology evidence="1">Multi-pass membrane protein</topology>
    </subcellularLocation>
</comment>
<evidence type="ECO:0000256" key="3">
    <source>
        <dbReference type="ARBA" id="ARBA00022692"/>
    </source>
</evidence>
<dbReference type="SUPFAM" id="SSF103473">
    <property type="entry name" value="MFS general substrate transporter"/>
    <property type="match status" value="1"/>
</dbReference>
<dbReference type="CDD" id="cd06176">
    <property type="entry name" value="MFS_BCD_PucC-like"/>
    <property type="match status" value="1"/>
</dbReference>
<feature type="transmembrane region" description="Helical" evidence="6">
    <location>
        <begin position="75"/>
        <end position="94"/>
    </location>
</feature>
<dbReference type="Gene3D" id="1.20.1250.20">
    <property type="entry name" value="MFS general substrate transporter like domains"/>
    <property type="match status" value="1"/>
</dbReference>
<evidence type="ECO:0000313" key="7">
    <source>
        <dbReference type="EMBL" id="GAP19333.1"/>
    </source>
</evidence>
<dbReference type="PANTHER" id="PTHR23538">
    <property type="entry name" value="44.5 KD BACTERIOCHLOROPHYLL SYNTHASE SUBUNIT"/>
    <property type="match status" value="1"/>
</dbReference>
<dbReference type="PANTHER" id="PTHR23538:SF1">
    <property type="entry name" value="44.5 KD BACTERIOCHLOROPHYLL SYNTHASE SUBUNIT"/>
    <property type="match status" value="1"/>
</dbReference>
<feature type="transmembrane region" description="Helical" evidence="6">
    <location>
        <begin position="266"/>
        <end position="283"/>
    </location>
</feature>
<feature type="transmembrane region" description="Helical" evidence="6">
    <location>
        <begin position="386"/>
        <end position="407"/>
    </location>
</feature>
<evidence type="ECO:0000256" key="2">
    <source>
        <dbReference type="ARBA" id="ARBA00008412"/>
    </source>
</evidence>
<proteinExistence type="inferred from homology"/>
<feature type="transmembrane region" description="Helical" evidence="6">
    <location>
        <begin position="176"/>
        <end position="195"/>
    </location>
</feature>
<dbReference type="PATRIC" id="fig|229921.5.peg.479"/>
<dbReference type="OrthoDB" id="144773at2"/>
<feature type="transmembrane region" description="Helical" evidence="6">
    <location>
        <begin position="319"/>
        <end position="342"/>
    </location>
</feature>
<dbReference type="EMBL" id="DF967975">
    <property type="protein sequence ID" value="GAP19333.1"/>
    <property type="molecule type" value="Genomic_DNA"/>
</dbReference>
<evidence type="ECO:0000256" key="5">
    <source>
        <dbReference type="ARBA" id="ARBA00023136"/>
    </source>
</evidence>
<accession>A0A0M9U327</accession>
<comment type="similarity">
    <text evidence="2">Belongs to the PucC family.</text>
</comment>
<keyword evidence="9" id="KW-1185">Reference proteome</keyword>
<dbReference type="STRING" id="229921.ADN01_10385"/>
<evidence type="ECO:0000256" key="1">
    <source>
        <dbReference type="ARBA" id="ARBA00004141"/>
    </source>
</evidence>
<evidence type="ECO:0000313" key="9">
    <source>
        <dbReference type="Proteomes" id="UP000050501"/>
    </source>
</evidence>
<reference evidence="7" key="1">
    <citation type="journal article" date="2015" name="Genome Announc.">
        <title>Draft Genome Sequences of Anaerolinea thermolimosa IMO-1, Bellilinea caldifistulae GOMI-1, Leptolinea tardivitalis YMTK-2, Levilinea saccharolytica KIBI-1, Longilinea arvoryzae KOME-1, Previously Described as Members of the Class Anaerolineae (Chloroflexi).</title>
        <authorList>
            <person name="Matsuura N."/>
            <person name="Tourlousse M.D."/>
            <person name="Ohashi A."/>
            <person name="Hugenholtz P."/>
            <person name="Sekiguchi Y."/>
        </authorList>
    </citation>
    <scope>NUCLEOTIDE SEQUENCE</scope>
    <source>
        <strain evidence="7">KIBI-1</strain>
    </source>
</reference>
<feature type="transmembrane region" description="Helical" evidence="6">
    <location>
        <begin position="34"/>
        <end position="54"/>
    </location>
</feature>
<dbReference type="AlphaFoldDB" id="A0A0M9U327"/>
<evidence type="ECO:0000313" key="8">
    <source>
        <dbReference type="EMBL" id="KPL80897.1"/>
    </source>
</evidence>
<gene>
    <name evidence="8" type="ORF">ADN01_10385</name>
    <name evidence="7" type="ORF">LSAC_03235</name>
</gene>
<dbReference type="EMBL" id="LGCM01000038">
    <property type="protein sequence ID" value="KPL80897.1"/>
    <property type="molecule type" value="Genomic_DNA"/>
</dbReference>
<evidence type="ECO:0000256" key="6">
    <source>
        <dbReference type="SAM" id="Phobius"/>
    </source>
</evidence>
<dbReference type="PIRSF" id="PIRSF016565">
    <property type="entry name" value="PucC"/>
    <property type="match status" value="1"/>
</dbReference>
<protein>
    <submittedName>
        <fullName evidence="7">PUCC protein</fullName>
    </submittedName>
</protein>
<feature type="transmembrane region" description="Helical" evidence="6">
    <location>
        <begin position="100"/>
        <end position="122"/>
    </location>
</feature>
<keyword evidence="5 6" id="KW-0472">Membrane</keyword>
<dbReference type="GO" id="GO:0016020">
    <property type="term" value="C:membrane"/>
    <property type="evidence" value="ECO:0007669"/>
    <property type="project" value="UniProtKB-SubCell"/>
</dbReference>
<dbReference type="Pfam" id="PF03209">
    <property type="entry name" value="PUCC"/>
    <property type="match status" value="1"/>
</dbReference>
<sequence length="434" mass="46778">MIRARIQLALIHMAVAMTLVPINSTLNRVMIKELALSATLVSILASLPYIFSPIQVWIGSYSDRHPLWGWRRTPYIALGLLLCAGGVMLAPQAVYHLADWGWWGYVLSFGVFAAWGMGFNVASVSYLSLASELSGEKGRSRTVSVMWFVMITGIILTAATLSRLLREYSPQQLQIAFEWVALTALALGLLGLVGLEPRQAARSDGPAPSRTGWNSLLRGVLRSPQARHFFFYLIVLLAAILGQDVLLEPFGGEAFGLSVSATTRITSIWGGTFLIALLAAGFFERRLGKLRLAKISAWVAAAGFALIVGSGLIHQSGVFYAGVVILGFGTGLSTVANLSLMFDMTTHQVGLFIGAWGVADALARGVGTLMSGVVRDVVSAVLGQALSGYLVVFSLQGLMLLVSWWMLGRVDVQLFREQTELSIGERAALVNEAS</sequence>
<feature type="transmembrane region" description="Helical" evidence="6">
    <location>
        <begin position="349"/>
        <end position="374"/>
    </location>
</feature>
<evidence type="ECO:0000256" key="4">
    <source>
        <dbReference type="ARBA" id="ARBA00022989"/>
    </source>
</evidence>
<reference evidence="8 9" key="2">
    <citation type="submission" date="2015-07" db="EMBL/GenBank/DDBJ databases">
        <title>Genome sequence of Levilinea saccharolytica DSM 16555.</title>
        <authorList>
            <person name="Hemp J."/>
            <person name="Ward L.M."/>
            <person name="Pace L.A."/>
            <person name="Fischer W.W."/>
        </authorList>
    </citation>
    <scope>NUCLEOTIDE SEQUENCE [LARGE SCALE GENOMIC DNA]</scope>
    <source>
        <strain evidence="8 9">KIBI-1</strain>
    </source>
</reference>
<name>A0A0M9U327_9CHLR</name>
<dbReference type="InterPro" id="IPR036259">
    <property type="entry name" value="MFS_trans_sf"/>
</dbReference>
<keyword evidence="3 6" id="KW-0812">Transmembrane</keyword>
<dbReference type="InterPro" id="IPR004896">
    <property type="entry name" value="PucC-rel"/>
</dbReference>
<keyword evidence="4 6" id="KW-1133">Transmembrane helix</keyword>
<dbReference type="InterPro" id="IPR026036">
    <property type="entry name" value="PucC"/>
</dbReference>